<gene>
    <name evidence="2" type="ORF">ETE75_06065</name>
</gene>
<reference evidence="2" key="1">
    <citation type="submission" date="2019-01" db="EMBL/GenBank/DDBJ databases">
        <authorList>
            <person name="Lista F."/>
            <person name="Anselmo A."/>
        </authorList>
    </citation>
    <scope>NUCLEOTIDE SEQUENCE</scope>
    <source>
        <strain evidence="2">13S</strain>
    </source>
</reference>
<organism evidence="2">
    <name type="scientific">Klebsiella pneumoniae</name>
    <dbReference type="NCBI Taxonomy" id="573"/>
    <lineage>
        <taxon>Bacteria</taxon>
        <taxon>Pseudomonadati</taxon>
        <taxon>Pseudomonadota</taxon>
        <taxon>Gammaproteobacteria</taxon>
        <taxon>Enterobacterales</taxon>
        <taxon>Enterobacteriaceae</taxon>
        <taxon>Klebsiella/Raoultella group</taxon>
        <taxon>Klebsiella</taxon>
        <taxon>Klebsiella pneumoniae complex</taxon>
    </lineage>
</organism>
<proteinExistence type="predicted"/>
<dbReference type="InterPro" id="IPR016156">
    <property type="entry name" value="FAD/NAD-linked_Rdtase_dimer_sf"/>
</dbReference>
<comment type="caution">
    <text evidence="2">The sequence shown here is derived from an EMBL/GenBank/DDBJ whole genome shotgun (WGS) entry which is preliminary data.</text>
</comment>
<dbReference type="Gene3D" id="3.30.390.30">
    <property type="match status" value="1"/>
</dbReference>
<protein>
    <recommendedName>
        <fullName evidence="1">Reductase C-terminal domain-containing protein</fullName>
    </recommendedName>
</protein>
<dbReference type="InterPro" id="IPR028202">
    <property type="entry name" value="Reductase_C"/>
</dbReference>
<accession>A0A483JH07</accession>
<feature type="domain" description="Reductase C-terminal" evidence="1">
    <location>
        <begin position="2"/>
        <end position="49"/>
    </location>
</feature>
<dbReference type="EMBL" id="SDCJ01000002">
    <property type="protein sequence ID" value="TCX44317.1"/>
    <property type="molecule type" value="Genomic_DNA"/>
</dbReference>
<evidence type="ECO:0000313" key="2">
    <source>
        <dbReference type="EMBL" id="TCX44317.1"/>
    </source>
</evidence>
<dbReference type="SUPFAM" id="SSF55424">
    <property type="entry name" value="FAD/NAD-linked reductases, dimerisation (C-terminal) domain"/>
    <property type="match status" value="1"/>
</dbReference>
<dbReference type="Pfam" id="PF14759">
    <property type="entry name" value="Reductase_C"/>
    <property type="match status" value="1"/>
</dbReference>
<sequence>MWFQLRDGVLTGAVTLNHGREIRTLRKLIQSGQAVNAETLCDESVPLKTR</sequence>
<dbReference type="AlphaFoldDB" id="A0A483JH07"/>
<evidence type="ECO:0000259" key="1">
    <source>
        <dbReference type="Pfam" id="PF14759"/>
    </source>
</evidence>
<name>A0A483JH07_KLEPN</name>